<dbReference type="AlphaFoldDB" id="W0RB09"/>
<dbReference type="GO" id="GO:0006355">
    <property type="term" value="P:regulation of DNA-templated transcription"/>
    <property type="evidence" value="ECO:0007669"/>
    <property type="project" value="InterPro"/>
</dbReference>
<evidence type="ECO:0000259" key="7">
    <source>
        <dbReference type="PROSITE" id="PS50110"/>
    </source>
</evidence>
<dbReference type="PROSITE" id="PS00622">
    <property type="entry name" value="HTH_LUXR_1"/>
    <property type="match status" value="1"/>
</dbReference>
<evidence type="ECO:0000256" key="4">
    <source>
        <dbReference type="ARBA" id="ARBA00023163"/>
    </source>
</evidence>
<evidence type="ECO:0000259" key="6">
    <source>
        <dbReference type="PROSITE" id="PS50043"/>
    </source>
</evidence>
<dbReference type="PRINTS" id="PR00038">
    <property type="entry name" value="HTHLUXR"/>
</dbReference>
<dbReference type="SUPFAM" id="SSF46894">
    <property type="entry name" value="C-terminal effector domain of the bipartite response regulators"/>
    <property type="match status" value="1"/>
</dbReference>
<dbReference type="KEGG" id="gba:J421_0115"/>
<evidence type="ECO:0000256" key="3">
    <source>
        <dbReference type="ARBA" id="ARBA00023125"/>
    </source>
</evidence>
<dbReference type="RefSeq" id="WP_025409210.1">
    <property type="nucleotide sequence ID" value="NZ_CP007128.1"/>
</dbReference>
<evidence type="ECO:0000256" key="1">
    <source>
        <dbReference type="ARBA" id="ARBA00022553"/>
    </source>
</evidence>
<dbReference type="InterPro" id="IPR039420">
    <property type="entry name" value="WalR-like"/>
</dbReference>
<proteinExistence type="predicted"/>
<dbReference type="OrthoDB" id="9808843at2"/>
<dbReference type="HOGENOM" id="CLU_000445_90_8_0"/>
<dbReference type="GO" id="GO:0000160">
    <property type="term" value="P:phosphorelay signal transduction system"/>
    <property type="evidence" value="ECO:0007669"/>
    <property type="project" value="InterPro"/>
</dbReference>
<sequence length="218" mass="23699">MSPVDRIRVVVADDHPLVREGLRTFLTEREVQVVGEAADGAEAVRLALALRPDVVLMDLRMPALDGIEATRRLRSAGAPCRVVILTSYGEEERAADAVRAGAVGYLLKDVARRELLQAVRDAAVGRATLHPVAREQLRRDRLGRRPPEAKRAPMPTLTRREREVLALVASGESNKRIAGTLGLSEGTVKGYVSAAYEKIGARDRAQAVLWAVRNGLAS</sequence>
<evidence type="ECO:0000313" key="9">
    <source>
        <dbReference type="Proteomes" id="UP000019151"/>
    </source>
</evidence>
<dbReference type="EMBL" id="CP007128">
    <property type="protein sequence ID" value="AHG87652.1"/>
    <property type="molecule type" value="Genomic_DNA"/>
</dbReference>
<name>W0RB09_9BACT</name>
<dbReference type="Proteomes" id="UP000019151">
    <property type="component" value="Chromosome"/>
</dbReference>
<organism evidence="8 9">
    <name type="scientific">Gemmatirosa kalamazoonensis</name>
    <dbReference type="NCBI Taxonomy" id="861299"/>
    <lineage>
        <taxon>Bacteria</taxon>
        <taxon>Pseudomonadati</taxon>
        <taxon>Gemmatimonadota</taxon>
        <taxon>Gemmatimonadia</taxon>
        <taxon>Gemmatimonadales</taxon>
        <taxon>Gemmatimonadaceae</taxon>
        <taxon>Gemmatirosa</taxon>
    </lineage>
</organism>
<evidence type="ECO:0000313" key="8">
    <source>
        <dbReference type="EMBL" id="AHG87652.1"/>
    </source>
</evidence>
<keyword evidence="2" id="KW-0805">Transcription regulation</keyword>
<dbReference type="SMART" id="SM00448">
    <property type="entry name" value="REC"/>
    <property type="match status" value="1"/>
</dbReference>
<dbReference type="InterPro" id="IPR016032">
    <property type="entry name" value="Sig_transdc_resp-reg_C-effctor"/>
</dbReference>
<dbReference type="InterPro" id="IPR058245">
    <property type="entry name" value="NreC/VraR/RcsB-like_REC"/>
</dbReference>
<keyword evidence="1 5" id="KW-0597">Phosphoprotein</keyword>
<dbReference type="STRING" id="861299.J421_0115"/>
<dbReference type="SMART" id="SM00421">
    <property type="entry name" value="HTH_LUXR"/>
    <property type="match status" value="1"/>
</dbReference>
<dbReference type="PROSITE" id="PS50043">
    <property type="entry name" value="HTH_LUXR_2"/>
    <property type="match status" value="1"/>
</dbReference>
<feature type="modified residue" description="4-aspartylphosphate" evidence="5">
    <location>
        <position position="58"/>
    </location>
</feature>
<evidence type="ECO:0000256" key="2">
    <source>
        <dbReference type="ARBA" id="ARBA00023015"/>
    </source>
</evidence>
<dbReference type="InterPro" id="IPR000792">
    <property type="entry name" value="Tscrpt_reg_LuxR_C"/>
</dbReference>
<dbReference type="Gene3D" id="3.40.50.2300">
    <property type="match status" value="1"/>
</dbReference>
<keyword evidence="3" id="KW-0238">DNA-binding</keyword>
<dbReference type="PANTHER" id="PTHR43214">
    <property type="entry name" value="TWO-COMPONENT RESPONSE REGULATOR"/>
    <property type="match status" value="1"/>
</dbReference>
<dbReference type="Pfam" id="PF00072">
    <property type="entry name" value="Response_reg"/>
    <property type="match status" value="1"/>
</dbReference>
<dbReference type="CDD" id="cd06170">
    <property type="entry name" value="LuxR_C_like"/>
    <property type="match status" value="1"/>
</dbReference>
<keyword evidence="9" id="KW-1185">Reference proteome</keyword>
<dbReference type="GO" id="GO:0003677">
    <property type="term" value="F:DNA binding"/>
    <property type="evidence" value="ECO:0007669"/>
    <property type="project" value="UniProtKB-KW"/>
</dbReference>
<dbReference type="PANTHER" id="PTHR43214:SF24">
    <property type="entry name" value="TRANSCRIPTIONAL REGULATORY PROTEIN NARL-RELATED"/>
    <property type="match status" value="1"/>
</dbReference>
<reference evidence="8 9" key="1">
    <citation type="journal article" date="2014" name="Genome Announc.">
        <title>Genome Sequence and Methylome of Soil Bacterium Gemmatirosa kalamazoonensis KBS708T, a Member of the Rarely Cultivated Gemmatimonadetes Phylum.</title>
        <authorList>
            <person name="Debruyn J.M."/>
            <person name="Radosevich M."/>
            <person name="Wommack K.E."/>
            <person name="Polson S.W."/>
            <person name="Hauser L.J."/>
            <person name="Fawaz M.N."/>
            <person name="Korlach J."/>
            <person name="Tsai Y.C."/>
        </authorList>
    </citation>
    <scope>NUCLEOTIDE SEQUENCE [LARGE SCALE GENOMIC DNA]</scope>
    <source>
        <strain evidence="8 9">KBS708</strain>
    </source>
</reference>
<feature type="domain" description="Response regulatory" evidence="7">
    <location>
        <begin position="8"/>
        <end position="123"/>
    </location>
</feature>
<dbReference type="eggNOG" id="COG2197">
    <property type="taxonomic scope" value="Bacteria"/>
</dbReference>
<protein>
    <submittedName>
        <fullName evidence="8">Response regulator receiver</fullName>
    </submittedName>
</protein>
<dbReference type="InterPro" id="IPR001789">
    <property type="entry name" value="Sig_transdc_resp-reg_receiver"/>
</dbReference>
<accession>W0RB09</accession>
<keyword evidence="4" id="KW-0804">Transcription</keyword>
<dbReference type="PROSITE" id="PS50110">
    <property type="entry name" value="RESPONSE_REGULATORY"/>
    <property type="match status" value="1"/>
</dbReference>
<dbReference type="SUPFAM" id="SSF52172">
    <property type="entry name" value="CheY-like"/>
    <property type="match status" value="1"/>
</dbReference>
<dbReference type="InterPro" id="IPR011006">
    <property type="entry name" value="CheY-like_superfamily"/>
</dbReference>
<dbReference type="InParanoid" id="W0RB09"/>
<feature type="domain" description="HTH luxR-type" evidence="6">
    <location>
        <begin position="150"/>
        <end position="215"/>
    </location>
</feature>
<evidence type="ECO:0000256" key="5">
    <source>
        <dbReference type="PROSITE-ProRule" id="PRU00169"/>
    </source>
</evidence>
<dbReference type="CDD" id="cd17535">
    <property type="entry name" value="REC_NarL-like"/>
    <property type="match status" value="1"/>
</dbReference>
<dbReference type="Pfam" id="PF00196">
    <property type="entry name" value="GerE"/>
    <property type="match status" value="1"/>
</dbReference>
<gene>
    <name evidence="8" type="ORF">J421_0115</name>
</gene>
<dbReference type="FunCoup" id="W0RB09">
    <property type="interactions" value="184"/>
</dbReference>